<evidence type="ECO:0000256" key="1">
    <source>
        <dbReference type="SAM" id="MobiDB-lite"/>
    </source>
</evidence>
<dbReference type="EMBL" id="LNQE01001068">
    <property type="protein sequence ID" value="KUG21374.1"/>
    <property type="molecule type" value="Genomic_DNA"/>
</dbReference>
<reference evidence="2" key="1">
    <citation type="journal article" date="2015" name="Proc. Natl. Acad. Sci. U.S.A.">
        <title>Networks of energetic and metabolic interactions define dynamics in microbial communities.</title>
        <authorList>
            <person name="Embree M."/>
            <person name="Liu J.K."/>
            <person name="Al-Bassam M.M."/>
            <person name="Zengler K."/>
        </authorList>
    </citation>
    <scope>NUCLEOTIDE SEQUENCE</scope>
</reference>
<sequence length="41" mass="4529">MSPRRPQAYRIKADGDIHRPFSYKTPMKHPGGAAGSTDENS</sequence>
<organism evidence="2">
    <name type="scientific">hydrocarbon metagenome</name>
    <dbReference type="NCBI Taxonomy" id="938273"/>
    <lineage>
        <taxon>unclassified sequences</taxon>
        <taxon>metagenomes</taxon>
        <taxon>ecological metagenomes</taxon>
    </lineage>
</organism>
<dbReference type="AlphaFoldDB" id="A0A0W8FL73"/>
<gene>
    <name evidence="2" type="ORF">ASZ90_008867</name>
</gene>
<proteinExistence type="predicted"/>
<comment type="caution">
    <text evidence="2">The sequence shown here is derived from an EMBL/GenBank/DDBJ whole genome shotgun (WGS) entry which is preliminary data.</text>
</comment>
<protein>
    <submittedName>
        <fullName evidence="2">Uncharacterized protein</fullName>
    </submittedName>
</protein>
<accession>A0A0W8FL73</accession>
<feature type="region of interest" description="Disordered" evidence="1">
    <location>
        <begin position="1"/>
        <end position="41"/>
    </location>
</feature>
<evidence type="ECO:0000313" key="2">
    <source>
        <dbReference type="EMBL" id="KUG21374.1"/>
    </source>
</evidence>
<name>A0A0W8FL73_9ZZZZ</name>